<proteinExistence type="predicted"/>
<feature type="transmembrane region" description="Helical" evidence="1">
    <location>
        <begin position="46"/>
        <end position="64"/>
    </location>
</feature>
<comment type="caution">
    <text evidence="2">The sequence shown here is derived from an EMBL/GenBank/DDBJ whole genome shotgun (WGS) entry which is preliminary data.</text>
</comment>
<reference evidence="2 3" key="1">
    <citation type="submission" date="2022-07" db="EMBL/GenBank/DDBJ databases">
        <title>Bombella genomes.</title>
        <authorList>
            <person name="Harer L."/>
            <person name="Styblova S."/>
            <person name="Ehrmann M."/>
        </authorList>
    </citation>
    <scope>NUCLEOTIDE SEQUENCE [LARGE SCALE GENOMIC DNA]</scope>
    <source>
        <strain evidence="2 3">TMW 2.2558</strain>
    </source>
</reference>
<dbReference type="EMBL" id="JANIDW010000001">
    <property type="protein sequence ID" value="MCX5614218.1"/>
    <property type="molecule type" value="Genomic_DNA"/>
</dbReference>
<evidence type="ECO:0000256" key="1">
    <source>
        <dbReference type="SAM" id="Phobius"/>
    </source>
</evidence>
<dbReference type="Proteomes" id="UP001165648">
    <property type="component" value="Unassembled WGS sequence"/>
</dbReference>
<protein>
    <submittedName>
        <fullName evidence="2">Glycerol dehydrogenase</fullName>
    </submittedName>
</protein>
<gene>
    <name evidence="2" type="ORF">NQF64_03005</name>
</gene>
<keyword evidence="1" id="KW-0812">Transmembrane</keyword>
<dbReference type="RefSeq" id="WP_266106412.1">
    <property type="nucleotide sequence ID" value="NZ_JANIDW010000001.1"/>
</dbReference>
<sequence>MPSPSYHKTSLGFADWVIFALAAIILLFGLYFIIGGVWLIWLGGSWYYVLCGIVLFLSGFYLFCRRPLGAWLYLLAWAATIPWTIYEVGFDWWGWLPRLFGPTLLAIPVVISLLFLIRKQREYPHA</sequence>
<name>A0ABT3W9A4_9PROT</name>
<keyword evidence="1" id="KW-0472">Membrane</keyword>
<evidence type="ECO:0000313" key="2">
    <source>
        <dbReference type="EMBL" id="MCX5614218.1"/>
    </source>
</evidence>
<feature type="transmembrane region" description="Helical" evidence="1">
    <location>
        <begin position="12"/>
        <end position="40"/>
    </location>
</feature>
<keyword evidence="3" id="KW-1185">Reference proteome</keyword>
<evidence type="ECO:0000313" key="3">
    <source>
        <dbReference type="Proteomes" id="UP001165648"/>
    </source>
</evidence>
<feature type="transmembrane region" description="Helical" evidence="1">
    <location>
        <begin position="99"/>
        <end position="117"/>
    </location>
</feature>
<feature type="transmembrane region" description="Helical" evidence="1">
    <location>
        <begin position="71"/>
        <end position="93"/>
    </location>
</feature>
<accession>A0ABT3W9A4</accession>
<keyword evidence="1" id="KW-1133">Transmembrane helix</keyword>
<organism evidence="2 3">
    <name type="scientific">Bombella saccharophila</name>
    <dbReference type="NCBI Taxonomy" id="2967338"/>
    <lineage>
        <taxon>Bacteria</taxon>
        <taxon>Pseudomonadati</taxon>
        <taxon>Pseudomonadota</taxon>
        <taxon>Alphaproteobacteria</taxon>
        <taxon>Acetobacterales</taxon>
        <taxon>Acetobacteraceae</taxon>
        <taxon>Bombella</taxon>
    </lineage>
</organism>